<organism evidence="2">
    <name type="scientific">Arundo donax</name>
    <name type="common">Giant reed</name>
    <name type="synonym">Donax arundinaceus</name>
    <dbReference type="NCBI Taxonomy" id="35708"/>
    <lineage>
        <taxon>Eukaryota</taxon>
        <taxon>Viridiplantae</taxon>
        <taxon>Streptophyta</taxon>
        <taxon>Embryophyta</taxon>
        <taxon>Tracheophyta</taxon>
        <taxon>Spermatophyta</taxon>
        <taxon>Magnoliopsida</taxon>
        <taxon>Liliopsida</taxon>
        <taxon>Poales</taxon>
        <taxon>Poaceae</taxon>
        <taxon>PACMAD clade</taxon>
        <taxon>Arundinoideae</taxon>
        <taxon>Arundineae</taxon>
        <taxon>Arundo</taxon>
    </lineage>
</organism>
<protein>
    <submittedName>
        <fullName evidence="2">Uncharacterized protein</fullName>
    </submittedName>
</protein>
<sequence>MVDWPASRGSTAPAGGSADGGSRASCAPSPCAR</sequence>
<evidence type="ECO:0000256" key="1">
    <source>
        <dbReference type="SAM" id="MobiDB-lite"/>
    </source>
</evidence>
<dbReference type="AlphaFoldDB" id="A0A0A9ES47"/>
<dbReference type="EMBL" id="GBRH01197215">
    <property type="protein sequence ID" value="JAE00681.1"/>
    <property type="molecule type" value="Transcribed_RNA"/>
</dbReference>
<reference evidence="2" key="2">
    <citation type="journal article" date="2015" name="Data Brief">
        <title>Shoot transcriptome of the giant reed, Arundo donax.</title>
        <authorList>
            <person name="Barrero R.A."/>
            <person name="Guerrero F.D."/>
            <person name="Moolhuijzen P."/>
            <person name="Goolsby J.A."/>
            <person name="Tidwell J."/>
            <person name="Bellgard S.E."/>
            <person name="Bellgard M.I."/>
        </authorList>
    </citation>
    <scope>NUCLEOTIDE SEQUENCE</scope>
    <source>
        <tissue evidence="2">Shoot tissue taken approximately 20 cm above the soil surface</tissue>
    </source>
</reference>
<feature type="compositionally biased region" description="Low complexity" evidence="1">
    <location>
        <begin position="9"/>
        <end position="27"/>
    </location>
</feature>
<proteinExistence type="predicted"/>
<evidence type="ECO:0000313" key="2">
    <source>
        <dbReference type="EMBL" id="JAE00681.1"/>
    </source>
</evidence>
<feature type="region of interest" description="Disordered" evidence="1">
    <location>
        <begin position="1"/>
        <end position="33"/>
    </location>
</feature>
<reference evidence="2" key="1">
    <citation type="submission" date="2014-09" db="EMBL/GenBank/DDBJ databases">
        <authorList>
            <person name="Magalhaes I.L.F."/>
            <person name="Oliveira U."/>
            <person name="Santos F.R."/>
            <person name="Vidigal T.H.D.A."/>
            <person name="Brescovit A.D."/>
            <person name="Santos A.J."/>
        </authorList>
    </citation>
    <scope>NUCLEOTIDE SEQUENCE</scope>
    <source>
        <tissue evidence="2">Shoot tissue taken approximately 20 cm above the soil surface</tissue>
    </source>
</reference>
<accession>A0A0A9ES47</accession>
<name>A0A0A9ES47_ARUDO</name>